<comment type="subcellular location">
    <subcellularLocation>
        <location evidence="1">Membrane</location>
        <topology evidence="1">Multi-pass membrane protein</topology>
    </subcellularLocation>
</comment>
<evidence type="ECO:0000256" key="5">
    <source>
        <dbReference type="SAM" id="Phobius"/>
    </source>
</evidence>
<feature type="domain" description="Methylamine utilisation protein MauE" evidence="6">
    <location>
        <begin position="11"/>
        <end position="144"/>
    </location>
</feature>
<proteinExistence type="predicted"/>
<evidence type="ECO:0000259" key="6">
    <source>
        <dbReference type="Pfam" id="PF07291"/>
    </source>
</evidence>
<evidence type="ECO:0000256" key="1">
    <source>
        <dbReference type="ARBA" id="ARBA00004141"/>
    </source>
</evidence>
<organism evidence="7 8">
    <name type="scientific">Hamadaea flava</name>
    <dbReference type="NCBI Taxonomy" id="1742688"/>
    <lineage>
        <taxon>Bacteria</taxon>
        <taxon>Bacillati</taxon>
        <taxon>Actinomycetota</taxon>
        <taxon>Actinomycetes</taxon>
        <taxon>Micromonosporales</taxon>
        <taxon>Micromonosporaceae</taxon>
        <taxon>Hamadaea</taxon>
    </lineage>
</organism>
<feature type="transmembrane region" description="Helical" evidence="5">
    <location>
        <begin position="12"/>
        <end position="33"/>
    </location>
</feature>
<protein>
    <submittedName>
        <fullName evidence="7">MauE/DoxX family redox-associated membrane protein</fullName>
    </submittedName>
</protein>
<evidence type="ECO:0000256" key="4">
    <source>
        <dbReference type="ARBA" id="ARBA00023136"/>
    </source>
</evidence>
<dbReference type="RefSeq" id="WP_253763835.1">
    <property type="nucleotide sequence ID" value="NZ_JAMZDZ010000001.1"/>
</dbReference>
<dbReference type="PANTHER" id="PTHR33452">
    <property type="entry name" value="OXIDOREDUCTASE CATD-RELATED"/>
    <property type="match status" value="1"/>
</dbReference>
<feature type="transmembrane region" description="Helical" evidence="5">
    <location>
        <begin position="125"/>
        <end position="145"/>
    </location>
</feature>
<dbReference type="PANTHER" id="PTHR33452:SF1">
    <property type="entry name" value="INNER MEMBRANE PROTEIN YPHA-RELATED"/>
    <property type="match status" value="1"/>
</dbReference>
<dbReference type="InterPro" id="IPR009908">
    <property type="entry name" value="Methylamine_util_MauE"/>
</dbReference>
<keyword evidence="2 5" id="KW-0812">Transmembrane</keyword>
<evidence type="ECO:0000256" key="2">
    <source>
        <dbReference type="ARBA" id="ARBA00022692"/>
    </source>
</evidence>
<name>A0ABV8M2G6_9ACTN</name>
<evidence type="ECO:0000256" key="3">
    <source>
        <dbReference type="ARBA" id="ARBA00022989"/>
    </source>
</evidence>
<reference evidence="8" key="1">
    <citation type="journal article" date="2019" name="Int. J. Syst. Evol. Microbiol.">
        <title>The Global Catalogue of Microorganisms (GCM) 10K type strain sequencing project: providing services to taxonomists for standard genome sequencing and annotation.</title>
        <authorList>
            <consortium name="The Broad Institute Genomics Platform"/>
            <consortium name="The Broad Institute Genome Sequencing Center for Infectious Disease"/>
            <person name="Wu L."/>
            <person name="Ma J."/>
        </authorList>
    </citation>
    <scope>NUCLEOTIDE SEQUENCE [LARGE SCALE GENOMIC DNA]</scope>
    <source>
        <strain evidence="8">CGMCC 4.7289</strain>
    </source>
</reference>
<dbReference type="InterPro" id="IPR051907">
    <property type="entry name" value="DoxX-like_oxidoreductase"/>
</dbReference>
<accession>A0ABV8M2G6</accession>
<feature type="transmembrane region" description="Helical" evidence="5">
    <location>
        <begin position="80"/>
        <end position="101"/>
    </location>
</feature>
<dbReference type="Proteomes" id="UP001595816">
    <property type="component" value="Unassembled WGS sequence"/>
</dbReference>
<evidence type="ECO:0000313" key="7">
    <source>
        <dbReference type="EMBL" id="MFC4136761.1"/>
    </source>
</evidence>
<dbReference type="EMBL" id="JBHSAY010000033">
    <property type="protein sequence ID" value="MFC4136761.1"/>
    <property type="molecule type" value="Genomic_DNA"/>
</dbReference>
<feature type="transmembrane region" description="Helical" evidence="5">
    <location>
        <begin position="53"/>
        <end position="73"/>
    </location>
</feature>
<comment type="caution">
    <text evidence="7">The sequence shown here is derived from an EMBL/GenBank/DDBJ whole genome shotgun (WGS) entry which is preliminary data.</text>
</comment>
<keyword evidence="4 5" id="KW-0472">Membrane</keyword>
<keyword evidence="3 5" id="KW-1133">Transmembrane helix</keyword>
<sequence>MSVSGWIRAQPWVSLVVRLALAAVFIGAGLPKIFDLPGNARAVNAYQLMSWDVAQVVGAIQPFLEVGIGLLLLVGLLTRFAAWLSAIALVAFISGIVSAWARGLSIDCGCFSKGGQLPVGVAPNYTWDIVRDVAFLALAVFLILYPSSRFSVDAQLFGPPLDMEETIDEQARAGEARSGSDRS</sequence>
<gene>
    <name evidence="7" type="ORF">ACFOZ4_39670</name>
</gene>
<evidence type="ECO:0000313" key="8">
    <source>
        <dbReference type="Proteomes" id="UP001595816"/>
    </source>
</evidence>
<keyword evidence="8" id="KW-1185">Reference proteome</keyword>
<dbReference type="Pfam" id="PF07291">
    <property type="entry name" value="MauE"/>
    <property type="match status" value="1"/>
</dbReference>